<name>A0ACB0FE99_RANTA</name>
<organism evidence="1 2">
    <name type="scientific">Rangifer tarandus platyrhynchus</name>
    <name type="common">Svalbard reindeer</name>
    <dbReference type="NCBI Taxonomy" id="3082113"/>
    <lineage>
        <taxon>Eukaryota</taxon>
        <taxon>Metazoa</taxon>
        <taxon>Chordata</taxon>
        <taxon>Craniata</taxon>
        <taxon>Vertebrata</taxon>
        <taxon>Euteleostomi</taxon>
        <taxon>Mammalia</taxon>
        <taxon>Eutheria</taxon>
        <taxon>Laurasiatheria</taxon>
        <taxon>Artiodactyla</taxon>
        <taxon>Ruminantia</taxon>
        <taxon>Pecora</taxon>
        <taxon>Cervidae</taxon>
        <taxon>Odocoileinae</taxon>
        <taxon>Rangifer</taxon>
    </lineage>
</organism>
<reference evidence="1" key="1">
    <citation type="submission" date="2023-05" db="EMBL/GenBank/DDBJ databases">
        <authorList>
            <consortium name="ELIXIR-Norway"/>
        </authorList>
    </citation>
    <scope>NUCLEOTIDE SEQUENCE</scope>
</reference>
<gene>
    <name evidence="1" type="ORF">MRATA1EN3_LOCUS22464</name>
</gene>
<evidence type="ECO:0000313" key="2">
    <source>
        <dbReference type="Proteomes" id="UP001162501"/>
    </source>
</evidence>
<proteinExistence type="predicted"/>
<sequence length="120" mass="12911">MWGVGQSHSWNKTLLRTVCAEAEGRFSGQCLEDSGCTLTTLRSARSDGRTQYAVPQAQLQTRASGDSCAGPAAPGRRAAMGSHGKEETAQHLLARTEYRNRTAKPEPLKAVNASRKLLSP</sequence>
<accession>A0ACB0FE99</accession>
<evidence type="ECO:0000313" key="1">
    <source>
        <dbReference type="EMBL" id="CAI9711251.1"/>
    </source>
</evidence>
<protein>
    <submittedName>
        <fullName evidence="1">Uncharacterized protein</fullName>
    </submittedName>
</protein>
<dbReference type="EMBL" id="OX596090">
    <property type="protein sequence ID" value="CAI9711251.1"/>
    <property type="molecule type" value="Genomic_DNA"/>
</dbReference>
<dbReference type="Proteomes" id="UP001162501">
    <property type="component" value="Chromosome 6"/>
</dbReference>